<evidence type="ECO:0000313" key="2">
    <source>
        <dbReference type="EMBL" id="MBC9980132.1"/>
    </source>
</evidence>
<comment type="caution">
    <text evidence="2">The sequence shown here is derived from an EMBL/GenBank/DDBJ whole genome shotgun (WGS) entry which is preliminary data.</text>
</comment>
<name>A0ABR7U9P7_9BRAD</name>
<evidence type="ECO:0000313" key="3">
    <source>
        <dbReference type="Proteomes" id="UP000639516"/>
    </source>
</evidence>
<keyword evidence="3" id="KW-1185">Reference proteome</keyword>
<proteinExistence type="predicted"/>
<sequence length="53" mass="6249">MNAIRWKQKLQHAHADKHKQYGVVATARRSISPHPPRHDIKTRRPNNEEETNV</sequence>
<evidence type="ECO:0000256" key="1">
    <source>
        <dbReference type="SAM" id="MobiDB-lite"/>
    </source>
</evidence>
<feature type="compositionally biased region" description="Basic residues" evidence="1">
    <location>
        <begin position="1"/>
        <end position="17"/>
    </location>
</feature>
<dbReference type="Proteomes" id="UP000639516">
    <property type="component" value="Unassembled WGS sequence"/>
</dbReference>
<reference evidence="2 3" key="1">
    <citation type="journal article" date="2020" name="Arch. Microbiol.">
        <title>Bradyrhizobium campsiandrae sp. nov., a nitrogen-fixing bacterial strain isolated from a native leguminous tree from the Amazon adapted to flooded conditions.</title>
        <authorList>
            <person name="Cabral Michel D."/>
            <person name="Martins da Costa E."/>
            <person name="Azarias Guimaraes A."/>
            <person name="Soares de Carvalho T."/>
            <person name="Santos de Castro Caputo P."/>
            <person name="Willems A."/>
            <person name="de Souza Moreira F.M."/>
        </authorList>
    </citation>
    <scope>NUCLEOTIDE SEQUENCE [LARGE SCALE GENOMIC DNA]</scope>
    <source>
        <strain evidence="3">INPA 384B</strain>
    </source>
</reference>
<accession>A0ABR7U9P7</accession>
<feature type="region of interest" description="Disordered" evidence="1">
    <location>
        <begin position="1"/>
        <end position="53"/>
    </location>
</feature>
<dbReference type="RefSeq" id="WP_188096381.1">
    <property type="nucleotide sequence ID" value="NZ_JAANIH010000003.1"/>
</dbReference>
<gene>
    <name evidence="2" type="ORF">HA482_18170</name>
</gene>
<dbReference type="EMBL" id="JAATTO010000024">
    <property type="protein sequence ID" value="MBC9980132.1"/>
    <property type="molecule type" value="Genomic_DNA"/>
</dbReference>
<protein>
    <submittedName>
        <fullName evidence="2">Uncharacterized protein</fullName>
    </submittedName>
</protein>
<organism evidence="2 3">
    <name type="scientific">Bradyrhizobium campsiandrae</name>
    <dbReference type="NCBI Taxonomy" id="1729892"/>
    <lineage>
        <taxon>Bacteria</taxon>
        <taxon>Pseudomonadati</taxon>
        <taxon>Pseudomonadota</taxon>
        <taxon>Alphaproteobacteria</taxon>
        <taxon>Hyphomicrobiales</taxon>
        <taxon>Nitrobacteraceae</taxon>
        <taxon>Bradyrhizobium</taxon>
    </lineage>
</organism>